<evidence type="ECO:0000256" key="3">
    <source>
        <dbReference type="ARBA" id="ARBA00022643"/>
    </source>
</evidence>
<organism evidence="6 7">
    <name type="scientific">Flavobacterium branchiophilum (strain FL-15)</name>
    <dbReference type="NCBI Taxonomy" id="1034807"/>
    <lineage>
        <taxon>Bacteria</taxon>
        <taxon>Pseudomonadati</taxon>
        <taxon>Bacteroidota</taxon>
        <taxon>Flavobacteriia</taxon>
        <taxon>Flavobacteriales</taxon>
        <taxon>Flavobacteriaceae</taxon>
        <taxon>Flavobacterium</taxon>
    </lineage>
</organism>
<dbReference type="KEGG" id="fbr:FBFL15_1280"/>
<dbReference type="STRING" id="1034807.FBFL15_1280"/>
<dbReference type="SUPFAM" id="SSF50475">
    <property type="entry name" value="FMN-binding split barrel"/>
    <property type="match status" value="1"/>
</dbReference>
<evidence type="ECO:0000313" key="6">
    <source>
        <dbReference type="EMBL" id="CCB69363.1"/>
    </source>
</evidence>
<keyword evidence="2" id="KW-0285">Flavoprotein</keyword>
<dbReference type="PANTHER" id="PTHR33798">
    <property type="entry name" value="FLAVOPROTEIN OXYGENASE"/>
    <property type="match status" value="1"/>
</dbReference>
<comment type="similarity">
    <text evidence="4">Belongs to the flavoredoxin family.</text>
</comment>
<dbReference type="Proteomes" id="UP000009186">
    <property type="component" value="Chromosome"/>
</dbReference>
<evidence type="ECO:0000259" key="5">
    <source>
        <dbReference type="Pfam" id="PF01613"/>
    </source>
</evidence>
<dbReference type="GO" id="GO:0010181">
    <property type="term" value="F:FMN binding"/>
    <property type="evidence" value="ECO:0007669"/>
    <property type="project" value="InterPro"/>
</dbReference>
<dbReference type="Pfam" id="PF01613">
    <property type="entry name" value="Flavin_Reduct"/>
    <property type="match status" value="1"/>
</dbReference>
<evidence type="ECO:0000256" key="4">
    <source>
        <dbReference type="ARBA" id="ARBA00038054"/>
    </source>
</evidence>
<keyword evidence="7" id="KW-1185">Reference proteome</keyword>
<name>G2Z0H2_FLABF</name>
<dbReference type="PANTHER" id="PTHR33798:SF5">
    <property type="entry name" value="FLAVIN REDUCTASE LIKE DOMAIN-CONTAINING PROTEIN"/>
    <property type="match status" value="1"/>
</dbReference>
<dbReference type="InterPro" id="IPR012349">
    <property type="entry name" value="Split_barrel_FMN-bd"/>
</dbReference>
<proteinExistence type="inferred from homology"/>
<dbReference type="EMBL" id="FQ859183">
    <property type="protein sequence ID" value="CCB69363.1"/>
    <property type="molecule type" value="Genomic_DNA"/>
</dbReference>
<evidence type="ECO:0000256" key="1">
    <source>
        <dbReference type="ARBA" id="ARBA00001917"/>
    </source>
</evidence>
<dbReference type="Gene3D" id="2.30.110.10">
    <property type="entry name" value="Electron Transport, Fmn-binding Protein, Chain A"/>
    <property type="match status" value="1"/>
</dbReference>
<keyword evidence="3" id="KW-0288">FMN</keyword>
<dbReference type="eggNOG" id="COG1853">
    <property type="taxonomic scope" value="Bacteria"/>
</dbReference>
<accession>G2Z0H2</accession>
<dbReference type="AlphaFoldDB" id="G2Z0H2"/>
<evidence type="ECO:0000313" key="7">
    <source>
        <dbReference type="Proteomes" id="UP000009186"/>
    </source>
</evidence>
<evidence type="ECO:0000256" key="2">
    <source>
        <dbReference type="ARBA" id="ARBA00022630"/>
    </source>
</evidence>
<comment type="cofactor">
    <cofactor evidence="1">
        <name>FMN</name>
        <dbReference type="ChEBI" id="CHEBI:58210"/>
    </cofactor>
</comment>
<reference evidence="6 7" key="1">
    <citation type="journal article" date="2011" name="Appl. Environ. Microbiol.">
        <title>Complete genome sequence of the fish pathogen Flavobacterium branchiophilum.</title>
        <authorList>
            <consortium name="1:IP"/>
            <consortium name="Microbial Evolutionary Genomics,F-75015 Paris"/>
            <consortium name="France 2:CNRS"/>
            <consortium name="URA2171"/>
            <consortium name="F-75015 Paris,France 3:Unite de Virologie et Immunologie Mol."/>
            <consortium name="INRA,78352 Jouy en Josas Cedex"/>
            <consortium name="France. 4:Unite de Mathemathique"/>
            <consortium name="Informatique et Genome,INRA"/>
            <consortium name="78352 Jouy en Josas Cedex"/>
            <consortium name="France. 5:CEA/Genoscope"/>
            <consortium name="Evry"/>
            <consortium name="France"/>
            <person name="Touchon M."/>
            <person name="Barbier P."/>
            <person name="Bernardet J.F."/>
            <person name="Loux V."/>
            <person name="Vacherie B."/>
            <person name="Barbe V."/>
            <person name="Rocha E.P."/>
            <person name="Duchaud E."/>
        </authorList>
    </citation>
    <scope>NUCLEOTIDE SEQUENCE [LARGE SCALE GENOMIC DNA]</scope>
    <source>
        <strain evidence="6 7">FL-15</strain>
    </source>
</reference>
<dbReference type="InterPro" id="IPR002563">
    <property type="entry name" value="Flavin_Rdtase-like_dom"/>
</dbReference>
<dbReference type="GO" id="GO:0016646">
    <property type="term" value="F:oxidoreductase activity, acting on the CH-NH group of donors, NAD or NADP as acceptor"/>
    <property type="evidence" value="ECO:0007669"/>
    <property type="project" value="UniProtKB-ARBA"/>
</dbReference>
<dbReference type="HOGENOM" id="CLU_113721_0_0_10"/>
<gene>
    <name evidence="6" type="ordered locus">FBFL15_1280</name>
</gene>
<feature type="domain" description="Flavin reductase like" evidence="5">
    <location>
        <begin position="33"/>
        <end position="168"/>
    </location>
</feature>
<protein>
    <recommendedName>
        <fullName evidence="5">Flavin reductase like domain-containing protein</fullName>
    </recommendedName>
</protein>
<sequence length="213" mass="24298">MIPQKYLSQKMLLDMEQQQKVQFINSVIGFKSVCLIGTQNKAQQTNVAIFSSLIHIGSNPPLFGIVFRPNTVERHTLENILNTGCYTINHIHEQMHQQAHQTAARYDRNTSEFDATGLTPEYKNDFFAPFVQESRVQLAMELRDKITLSINNTELIIGEIKEMYFPEAGLQKDGFLDIEQLGTITCSGLDSYHKTTQIARWSYAKPDKPISLK</sequence>